<evidence type="ECO:0000313" key="3">
    <source>
        <dbReference type="Proteomes" id="UP000199682"/>
    </source>
</evidence>
<reference evidence="3" key="1">
    <citation type="submission" date="2016-10" db="EMBL/GenBank/DDBJ databases">
        <authorList>
            <person name="Varghese N."/>
            <person name="Submissions S."/>
        </authorList>
    </citation>
    <scope>NUCLEOTIDE SEQUENCE [LARGE SCALE GENOMIC DNA]</scope>
    <source>
        <strain evidence="3">DSM 44796</strain>
    </source>
</reference>
<dbReference type="EMBL" id="FNET01000026">
    <property type="protein sequence ID" value="SDM75846.1"/>
    <property type="molecule type" value="Genomic_DNA"/>
</dbReference>
<dbReference type="AlphaFoldDB" id="A0A1G9VV34"/>
<feature type="region of interest" description="Disordered" evidence="1">
    <location>
        <begin position="1"/>
        <end position="71"/>
    </location>
</feature>
<dbReference type="Proteomes" id="UP000199682">
    <property type="component" value="Unassembled WGS sequence"/>
</dbReference>
<feature type="compositionally biased region" description="Basic and acidic residues" evidence="1">
    <location>
        <begin position="1"/>
        <end position="11"/>
    </location>
</feature>
<evidence type="ECO:0000256" key="1">
    <source>
        <dbReference type="SAM" id="MobiDB-lite"/>
    </source>
</evidence>
<organism evidence="2 3">
    <name type="scientific">Lentzea albidocapillata subsp. violacea</name>
    <dbReference type="NCBI Taxonomy" id="128104"/>
    <lineage>
        <taxon>Bacteria</taxon>
        <taxon>Bacillati</taxon>
        <taxon>Actinomycetota</taxon>
        <taxon>Actinomycetes</taxon>
        <taxon>Pseudonocardiales</taxon>
        <taxon>Pseudonocardiaceae</taxon>
        <taxon>Lentzea</taxon>
    </lineage>
</organism>
<proteinExistence type="predicted"/>
<feature type="compositionally biased region" description="Gly residues" evidence="1">
    <location>
        <begin position="61"/>
        <end position="71"/>
    </location>
</feature>
<gene>
    <name evidence="2" type="ORF">SAMN04488074_12673</name>
</gene>
<protein>
    <submittedName>
        <fullName evidence="2">Uncharacterized protein</fullName>
    </submittedName>
</protein>
<evidence type="ECO:0000313" key="2">
    <source>
        <dbReference type="EMBL" id="SDM75846.1"/>
    </source>
</evidence>
<sequence>MAEGRVGERVGRWGRAGDPLAPDTSRGSEIVSGGFGRLGWDRRPNVSVGRVPGAEREWGSAPGGMGEAGSG</sequence>
<accession>A0A1G9VV34</accession>
<name>A0A1G9VV34_9PSEU</name>